<evidence type="ECO:0000313" key="3">
    <source>
        <dbReference type="Proteomes" id="UP001151699"/>
    </source>
</evidence>
<proteinExistence type="predicted"/>
<dbReference type="AlphaFoldDB" id="A0A9Q0MLQ0"/>
<dbReference type="EMBL" id="WJQU01001608">
    <property type="protein sequence ID" value="KAJ6633873.1"/>
    <property type="molecule type" value="Genomic_DNA"/>
</dbReference>
<reference evidence="2" key="1">
    <citation type="submission" date="2022-07" db="EMBL/GenBank/DDBJ databases">
        <authorList>
            <person name="Trinca V."/>
            <person name="Uliana J.V.C."/>
            <person name="Torres T.T."/>
            <person name="Ward R.J."/>
            <person name="Monesi N."/>
        </authorList>
    </citation>
    <scope>NUCLEOTIDE SEQUENCE</scope>
    <source>
        <strain evidence="2">HSMRA1968</strain>
        <tissue evidence="2">Whole embryos</tissue>
    </source>
</reference>
<accession>A0A9Q0MLQ0</accession>
<dbReference type="GO" id="GO:0005634">
    <property type="term" value="C:nucleus"/>
    <property type="evidence" value="ECO:0007669"/>
    <property type="project" value="TreeGrafter"/>
</dbReference>
<evidence type="ECO:0000259" key="1">
    <source>
        <dbReference type="Pfam" id="PF14780"/>
    </source>
</evidence>
<dbReference type="PANTHER" id="PTHR34761">
    <property type="entry name" value="NUCLEOLUS AND NEURAL PROGENITOR PROTEIN"/>
    <property type="match status" value="1"/>
</dbReference>
<feature type="domain" description="Nucleolus and neural progenitor protein-like N-terminal" evidence="1">
    <location>
        <begin position="5"/>
        <end position="187"/>
    </location>
</feature>
<keyword evidence="3" id="KW-1185">Reference proteome</keyword>
<dbReference type="InterPro" id="IPR027951">
    <property type="entry name" value="Nepro_N"/>
</dbReference>
<sequence length="377" mass="43821">MALLWNDRNLSGPPIYTKDRYPKDLNLSALRQLIESMVTTYSTNTFNDTGALTSRLIARRSSSFRSQCGFKAFRKTNVALCRLKDISIISVLENFLGTLPDYIVEGAKLSLPTYDNFEFVMLRLQGLSKLLLRIAVSSRQSFALFRDMIKRNLFVETSALYVGLLAQIWHLAKTLSIKTREYYDALYRYKKYFPMKSADGSSVKALLCENLEDFLTEEWRNEFFTDSKNQRQVGKCEDVVGFDFCDFNDDGENIATIREEKTKPTKTIELKNIIHQEFQPIETKKELVTNASDFGVAISRDSLEEIVDVDRIVRTEEISKLINEEQLLRDKRSAKRTRHLSDNEWKDFKLKVRNLLVTNQRKMCIKKFKSLWKSVVK</sequence>
<comment type="caution">
    <text evidence="2">The sequence shown here is derived from an EMBL/GenBank/DDBJ whole genome shotgun (WGS) entry which is preliminary data.</text>
</comment>
<dbReference type="PANTHER" id="PTHR34761:SF1">
    <property type="entry name" value="NUCLEOLUS AND NEURAL PROGENITOR PROTEIN"/>
    <property type="match status" value="1"/>
</dbReference>
<dbReference type="Pfam" id="PF14780">
    <property type="entry name" value="NEPRO_N"/>
    <property type="match status" value="1"/>
</dbReference>
<organism evidence="2 3">
    <name type="scientific">Pseudolycoriella hygida</name>
    <dbReference type="NCBI Taxonomy" id="35572"/>
    <lineage>
        <taxon>Eukaryota</taxon>
        <taxon>Metazoa</taxon>
        <taxon>Ecdysozoa</taxon>
        <taxon>Arthropoda</taxon>
        <taxon>Hexapoda</taxon>
        <taxon>Insecta</taxon>
        <taxon>Pterygota</taxon>
        <taxon>Neoptera</taxon>
        <taxon>Endopterygota</taxon>
        <taxon>Diptera</taxon>
        <taxon>Nematocera</taxon>
        <taxon>Sciaroidea</taxon>
        <taxon>Sciaridae</taxon>
        <taxon>Pseudolycoriella</taxon>
    </lineage>
</organism>
<dbReference type="Proteomes" id="UP001151699">
    <property type="component" value="Unassembled WGS sequence"/>
</dbReference>
<protein>
    <recommendedName>
        <fullName evidence="1">Nucleolus and neural progenitor protein-like N-terminal domain-containing protein</fullName>
    </recommendedName>
</protein>
<dbReference type="GO" id="GO:0045747">
    <property type="term" value="P:positive regulation of Notch signaling pathway"/>
    <property type="evidence" value="ECO:0007669"/>
    <property type="project" value="TreeGrafter"/>
</dbReference>
<evidence type="ECO:0000313" key="2">
    <source>
        <dbReference type="EMBL" id="KAJ6633873.1"/>
    </source>
</evidence>
<dbReference type="OrthoDB" id="9899341at2759"/>
<name>A0A9Q0MLQ0_9DIPT</name>
<gene>
    <name evidence="2" type="ORF">Bhyg_16875</name>
</gene>
<dbReference type="InterPro" id="IPR052835">
    <property type="entry name" value="Nepro"/>
</dbReference>